<protein>
    <submittedName>
        <fullName evidence="2">Uncharacterized protein</fullName>
    </submittedName>
</protein>
<feature type="compositionally biased region" description="Pro residues" evidence="1">
    <location>
        <begin position="152"/>
        <end position="162"/>
    </location>
</feature>
<comment type="caution">
    <text evidence="2">The sequence shown here is derived from an EMBL/GenBank/DDBJ whole genome shotgun (WGS) entry which is preliminary data.</text>
</comment>
<gene>
    <name evidence="2" type="ORF">BT67DRAFT_287954</name>
</gene>
<reference evidence="2" key="1">
    <citation type="journal article" date="2023" name="Mol. Phylogenet. Evol.">
        <title>Genome-scale phylogeny and comparative genomics of the fungal order Sordariales.</title>
        <authorList>
            <person name="Hensen N."/>
            <person name="Bonometti L."/>
            <person name="Westerberg I."/>
            <person name="Brannstrom I.O."/>
            <person name="Guillou S."/>
            <person name="Cros-Aarteil S."/>
            <person name="Calhoun S."/>
            <person name="Haridas S."/>
            <person name="Kuo A."/>
            <person name="Mondo S."/>
            <person name="Pangilinan J."/>
            <person name="Riley R."/>
            <person name="LaButti K."/>
            <person name="Andreopoulos B."/>
            <person name="Lipzen A."/>
            <person name="Chen C."/>
            <person name="Yan M."/>
            <person name="Daum C."/>
            <person name="Ng V."/>
            <person name="Clum A."/>
            <person name="Steindorff A."/>
            <person name="Ohm R.A."/>
            <person name="Martin F."/>
            <person name="Silar P."/>
            <person name="Natvig D.O."/>
            <person name="Lalanne C."/>
            <person name="Gautier V."/>
            <person name="Ament-Velasquez S.L."/>
            <person name="Kruys A."/>
            <person name="Hutchinson M.I."/>
            <person name="Powell A.J."/>
            <person name="Barry K."/>
            <person name="Miller A.N."/>
            <person name="Grigoriev I.V."/>
            <person name="Debuchy R."/>
            <person name="Gladieux P."/>
            <person name="Hiltunen Thoren M."/>
            <person name="Johannesson H."/>
        </authorList>
    </citation>
    <scope>NUCLEOTIDE SEQUENCE</scope>
    <source>
        <strain evidence="2">CBS 123565</strain>
    </source>
</reference>
<dbReference type="EMBL" id="MU853407">
    <property type="protein sequence ID" value="KAK4134966.1"/>
    <property type="molecule type" value="Genomic_DNA"/>
</dbReference>
<name>A0AAN6ULN7_9PEZI</name>
<organism evidence="2 3">
    <name type="scientific">Trichocladium antarcticum</name>
    <dbReference type="NCBI Taxonomy" id="1450529"/>
    <lineage>
        <taxon>Eukaryota</taxon>
        <taxon>Fungi</taxon>
        <taxon>Dikarya</taxon>
        <taxon>Ascomycota</taxon>
        <taxon>Pezizomycotina</taxon>
        <taxon>Sordariomycetes</taxon>
        <taxon>Sordariomycetidae</taxon>
        <taxon>Sordariales</taxon>
        <taxon>Chaetomiaceae</taxon>
        <taxon>Trichocladium</taxon>
    </lineage>
</organism>
<dbReference type="Proteomes" id="UP001304895">
    <property type="component" value="Unassembled WGS sequence"/>
</dbReference>
<dbReference type="AlphaFoldDB" id="A0AAN6ULN7"/>
<accession>A0AAN6ULN7</accession>
<proteinExistence type="predicted"/>
<evidence type="ECO:0000313" key="2">
    <source>
        <dbReference type="EMBL" id="KAK4134966.1"/>
    </source>
</evidence>
<keyword evidence="3" id="KW-1185">Reference proteome</keyword>
<feature type="region of interest" description="Disordered" evidence="1">
    <location>
        <begin position="141"/>
        <end position="162"/>
    </location>
</feature>
<evidence type="ECO:0000313" key="3">
    <source>
        <dbReference type="Proteomes" id="UP001304895"/>
    </source>
</evidence>
<reference evidence="2" key="2">
    <citation type="submission" date="2023-05" db="EMBL/GenBank/DDBJ databases">
        <authorList>
            <consortium name="Lawrence Berkeley National Laboratory"/>
            <person name="Steindorff A."/>
            <person name="Hensen N."/>
            <person name="Bonometti L."/>
            <person name="Westerberg I."/>
            <person name="Brannstrom I.O."/>
            <person name="Guillou S."/>
            <person name="Cros-Aarteil S."/>
            <person name="Calhoun S."/>
            <person name="Haridas S."/>
            <person name="Kuo A."/>
            <person name="Mondo S."/>
            <person name="Pangilinan J."/>
            <person name="Riley R."/>
            <person name="Labutti K."/>
            <person name="Andreopoulos B."/>
            <person name="Lipzen A."/>
            <person name="Chen C."/>
            <person name="Yanf M."/>
            <person name="Daum C."/>
            <person name="Ng V."/>
            <person name="Clum A."/>
            <person name="Ohm R."/>
            <person name="Martin F."/>
            <person name="Silar P."/>
            <person name="Natvig D."/>
            <person name="Lalanne C."/>
            <person name="Gautier V."/>
            <person name="Ament-Velasquez S.L."/>
            <person name="Kruys A."/>
            <person name="Hutchinson M.I."/>
            <person name="Powell A.J."/>
            <person name="Barry K."/>
            <person name="Miller A.N."/>
            <person name="Grigoriev I.V."/>
            <person name="Debuchy R."/>
            <person name="Gladieux P."/>
            <person name="Thoren M.H."/>
            <person name="Johannesson H."/>
        </authorList>
    </citation>
    <scope>NUCLEOTIDE SEQUENCE</scope>
    <source>
        <strain evidence="2">CBS 123565</strain>
    </source>
</reference>
<sequence>MSPGQEGQQILRFFKLFCLTFWRICNFFWRCSARVMSTPHLCVSTSPSPSRLFLVSSSVHHFPVLRSSPSRSDPPLTRFQPDGKVEALPSAVARTAFPALEYTPLWVSSSSFLERGKTMQTVVSCDGISKRRLMVKCKIKNKSKESASKPGIEPPFFPRPEQ</sequence>
<evidence type="ECO:0000256" key="1">
    <source>
        <dbReference type="SAM" id="MobiDB-lite"/>
    </source>
</evidence>